<comment type="caution">
    <text evidence="1">The sequence shown here is derived from an EMBL/GenBank/DDBJ whole genome shotgun (WGS) entry which is preliminary data.</text>
</comment>
<reference evidence="1 2" key="1">
    <citation type="submission" date="2021-07" db="EMBL/GenBank/DDBJ databases">
        <authorList>
            <person name="Palmer J.M."/>
        </authorList>
    </citation>
    <scope>NUCLEOTIDE SEQUENCE [LARGE SCALE GENOMIC DNA]</scope>
    <source>
        <strain evidence="1 2">AT_MEX2019</strain>
        <tissue evidence="1">Muscle</tissue>
    </source>
</reference>
<protein>
    <submittedName>
        <fullName evidence="1">Uncharacterized protein</fullName>
    </submittedName>
</protein>
<keyword evidence="2" id="KW-1185">Reference proteome</keyword>
<dbReference type="EMBL" id="JAHUTI010059161">
    <property type="protein sequence ID" value="MED6250682.1"/>
    <property type="molecule type" value="Genomic_DNA"/>
</dbReference>
<proteinExistence type="predicted"/>
<organism evidence="1 2">
    <name type="scientific">Ataeniobius toweri</name>
    <dbReference type="NCBI Taxonomy" id="208326"/>
    <lineage>
        <taxon>Eukaryota</taxon>
        <taxon>Metazoa</taxon>
        <taxon>Chordata</taxon>
        <taxon>Craniata</taxon>
        <taxon>Vertebrata</taxon>
        <taxon>Euteleostomi</taxon>
        <taxon>Actinopterygii</taxon>
        <taxon>Neopterygii</taxon>
        <taxon>Teleostei</taxon>
        <taxon>Neoteleostei</taxon>
        <taxon>Acanthomorphata</taxon>
        <taxon>Ovalentaria</taxon>
        <taxon>Atherinomorphae</taxon>
        <taxon>Cyprinodontiformes</taxon>
        <taxon>Goodeidae</taxon>
        <taxon>Ataeniobius</taxon>
    </lineage>
</organism>
<evidence type="ECO:0000313" key="2">
    <source>
        <dbReference type="Proteomes" id="UP001345963"/>
    </source>
</evidence>
<sequence>MAGDEASAARALAVSGSVVTQLVPYLGEGNREVRRSPALKKKASKKGAYLALSGFVLLTPQTALFSLNFHSAKLKGLGGRVPQNATSLVWVGNRREPVAKINVVQPTADKFALTHNRRKKANKSILAAVLPGEKCRIIVLET</sequence>
<gene>
    <name evidence="1" type="ORF">ATANTOWER_004837</name>
</gene>
<accession>A0ABU7BJ60</accession>
<dbReference type="Proteomes" id="UP001345963">
    <property type="component" value="Unassembled WGS sequence"/>
</dbReference>
<name>A0ABU7BJ60_9TELE</name>
<evidence type="ECO:0000313" key="1">
    <source>
        <dbReference type="EMBL" id="MED6250682.1"/>
    </source>
</evidence>